<comment type="caution">
    <text evidence="2">The sequence shown here is derived from an EMBL/GenBank/DDBJ whole genome shotgun (WGS) entry which is preliminary data.</text>
</comment>
<feature type="compositionally biased region" description="Polar residues" evidence="1">
    <location>
        <begin position="292"/>
        <end position="306"/>
    </location>
</feature>
<sequence>MRTNEGVYGSFHPYDVKETVHQYFSLNKQSSNNVEQHQMQNKGEDQSKFDPNGESMFGGKQSAVWKFASVYDPNKNVHKYIAGHSGMGSLGPSGSGVKTGSGGFDPEKLNAEIMGMIQQQHFSPGMGTDINYDGSQGPSQSRYTMVSSFDPNRLNQELIHVPEYKPEPTTTGTVTLGTVQQFGPTGEQFKANMSLPNRGFNNVNMTENGKDNSSTDGALNNVNRTVNFGGNGDTNGSNATANVIVSKNPALTSGYHAVSQGIDKTGNGTTGTGVGSQGPFPVTNVNIGSANPTGSGNTGEGNTVNKVPQAGQNGANGGNIQASGIGSLGTATIDQTGAFNSKPLQASGIGGLGGSEVGMPGSSNGSPVATGIGSLNGGGSNTASSFQPGSIGLPGIQSSSTSGGLPGISGTGSGSTQSSGGSAQSAANFQNSVFASSKAQATGIGTLGGTLTQSGANAGGNAVSATGIGTLGAKSVTQTGVSKGNDLSQNGESVAAQASGIGSLDPNTS</sequence>
<feature type="region of interest" description="Disordered" evidence="1">
    <location>
        <begin position="292"/>
        <end position="318"/>
    </location>
</feature>
<organism evidence="2 3">
    <name type="scientific">Pinctada imbricata</name>
    <name type="common">Atlantic pearl-oyster</name>
    <name type="synonym">Pinctada martensii</name>
    <dbReference type="NCBI Taxonomy" id="66713"/>
    <lineage>
        <taxon>Eukaryota</taxon>
        <taxon>Metazoa</taxon>
        <taxon>Spiralia</taxon>
        <taxon>Lophotrochozoa</taxon>
        <taxon>Mollusca</taxon>
        <taxon>Bivalvia</taxon>
        <taxon>Autobranchia</taxon>
        <taxon>Pteriomorphia</taxon>
        <taxon>Pterioida</taxon>
        <taxon>Pterioidea</taxon>
        <taxon>Pteriidae</taxon>
        <taxon>Pinctada</taxon>
    </lineage>
</organism>
<name>A0AA88XIR0_PINIB</name>
<evidence type="ECO:0000313" key="2">
    <source>
        <dbReference type="EMBL" id="KAK3086081.1"/>
    </source>
</evidence>
<protein>
    <submittedName>
        <fullName evidence="2">Uncharacterized protein</fullName>
    </submittedName>
</protein>
<feature type="region of interest" description="Disordered" evidence="1">
    <location>
        <begin position="478"/>
        <end position="509"/>
    </location>
</feature>
<proteinExistence type="predicted"/>
<feature type="compositionally biased region" description="Low complexity" evidence="1">
    <location>
        <begin position="309"/>
        <end position="318"/>
    </location>
</feature>
<reference evidence="2" key="1">
    <citation type="submission" date="2019-08" db="EMBL/GenBank/DDBJ databases">
        <title>The improved chromosome-level genome for the pearl oyster Pinctada fucata martensii using PacBio sequencing and Hi-C.</title>
        <authorList>
            <person name="Zheng Z."/>
        </authorList>
    </citation>
    <scope>NUCLEOTIDE SEQUENCE</scope>
    <source>
        <strain evidence="2">ZZ-2019</strain>
        <tissue evidence="2">Adductor muscle</tissue>
    </source>
</reference>
<feature type="compositionally biased region" description="Polar residues" evidence="1">
    <location>
        <begin position="478"/>
        <end position="492"/>
    </location>
</feature>
<feature type="region of interest" description="Disordered" evidence="1">
    <location>
        <begin position="207"/>
        <end position="236"/>
    </location>
</feature>
<gene>
    <name evidence="2" type="ORF">FSP39_013207</name>
</gene>
<evidence type="ECO:0000313" key="3">
    <source>
        <dbReference type="Proteomes" id="UP001186944"/>
    </source>
</evidence>
<keyword evidence="3" id="KW-1185">Reference proteome</keyword>
<dbReference type="AlphaFoldDB" id="A0AA88XIR0"/>
<feature type="compositionally biased region" description="Gly residues" evidence="1">
    <location>
        <begin position="404"/>
        <end position="413"/>
    </location>
</feature>
<feature type="region of interest" description="Disordered" evidence="1">
    <location>
        <begin position="351"/>
        <end position="424"/>
    </location>
</feature>
<evidence type="ECO:0000256" key="1">
    <source>
        <dbReference type="SAM" id="MobiDB-lite"/>
    </source>
</evidence>
<accession>A0AA88XIR0</accession>
<dbReference type="EMBL" id="VSWD01000012">
    <property type="protein sequence ID" value="KAK3086081.1"/>
    <property type="molecule type" value="Genomic_DNA"/>
</dbReference>
<dbReference type="Proteomes" id="UP001186944">
    <property type="component" value="Unassembled WGS sequence"/>
</dbReference>